<dbReference type="InterPro" id="IPR011112">
    <property type="entry name" value="Rho-like_N"/>
</dbReference>
<evidence type="ECO:0000313" key="4">
    <source>
        <dbReference type="Proteomes" id="UP001063166"/>
    </source>
</evidence>
<sequence length="696" mass="76356">MPDMSCSSTAEDLAKLTVAQLKAICKEKKISAYSKLAKGAIIQKILEHARNGTGSSAQATSHTEGVSCQDTDTTMATLHRTPGNNPAPLSPSATARDVTLVHNDGVGQVAPHAPFSTMCSAVPIPLHRADVSADVSGRAVAKRKADMLPPDDGRMKQKKIANSSGSHTSKHSLLQPADSRSSVLIKQVTSPGGLQLLANDAPSRQHILVNPNSANCSRSELFASLGTPAAPVASSGTAQSEKSNAVVLPDTSVPVQSRRFKRFVPLVVKKANPNALQNKNNSPVAQTLGTTISSIPLRHLDFPLTSLPSLKPVTLPPSLSQRKKATRFAIALALVPPEDLRMLTRVSRLFRYAAYISAAHRLKRSFAGGRLADVMKRYSENAMNMWPYLQHREEERLTRLSTYQDSFLWRAMEGESPIADRMWTSPDNVKQATVVVRFLLTRLFFEVSVGHETDKTAMINDAQEVVEGEIWSVEIRSSKGKEILYVLEATCEVMGRPPAPAVLDRPDQTNAPIEALPLRADWSAYISQYLLASKRTRPPSLMDQLKWTNHEEYDRGISKLWLSRVQGEGEMGAAKLLVAERYILACVVGNGVSGRWMSSTEMEQEFNGLPPQIPRTRRDNTVHLFLPAHHHIESLHFTTSKRKPLHAALAVVQTPGREYYILKDNGMQVGCEETGVAEVWMQLLGCDSAGRDVLEE</sequence>
<keyword evidence="4" id="KW-1185">Reference proteome</keyword>
<gene>
    <name evidence="3" type="ORF">LshimejAT787_0501200</name>
</gene>
<dbReference type="Proteomes" id="UP001063166">
    <property type="component" value="Unassembled WGS sequence"/>
</dbReference>
<accession>A0A9P3PLS2</accession>
<feature type="region of interest" description="Disordered" evidence="1">
    <location>
        <begin position="147"/>
        <end position="180"/>
    </location>
</feature>
<proteinExistence type="predicted"/>
<organism evidence="3 4">
    <name type="scientific">Lyophyllum shimeji</name>
    <name type="common">Hon-shimeji</name>
    <name type="synonym">Tricholoma shimeji</name>
    <dbReference type="NCBI Taxonomy" id="47721"/>
    <lineage>
        <taxon>Eukaryota</taxon>
        <taxon>Fungi</taxon>
        <taxon>Dikarya</taxon>
        <taxon>Basidiomycota</taxon>
        <taxon>Agaricomycotina</taxon>
        <taxon>Agaricomycetes</taxon>
        <taxon>Agaricomycetidae</taxon>
        <taxon>Agaricales</taxon>
        <taxon>Tricholomatineae</taxon>
        <taxon>Lyophyllaceae</taxon>
        <taxon>Lyophyllum</taxon>
    </lineage>
</organism>
<feature type="domain" description="Rho termination factor-like N-terminal" evidence="2">
    <location>
        <begin position="12"/>
        <end position="53"/>
    </location>
</feature>
<comment type="caution">
    <text evidence="3">The sequence shown here is derived from an EMBL/GenBank/DDBJ whole genome shotgun (WGS) entry which is preliminary data.</text>
</comment>
<dbReference type="OrthoDB" id="2368680at2759"/>
<dbReference type="GO" id="GO:0006353">
    <property type="term" value="P:DNA-templated transcription termination"/>
    <property type="evidence" value="ECO:0007669"/>
    <property type="project" value="InterPro"/>
</dbReference>
<dbReference type="AlphaFoldDB" id="A0A9P3PLS2"/>
<evidence type="ECO:0000259" key="2">
    <source>
        <dbReference type="SMART" id="SM00959"/>
    </source>
</evidence>
<evidence type="ECO:0000256" key="1">
    <source>
        <dbReference type="SAM" id="MobiDB-lite"/>
    </source>
</evidence>
<name>A0A9P3PLS2_LYOSH</name>
<protein>
    <recommendedName>
        <fullName evidence="2">Rho termination factor-like N-terminal domain-containing protein</fullName>
    </recommendedName>
</protein>
<reference evidence="3" key="1">
    <citation type="submission" date="2022-07" db="EMBL/GenBank/DDBJ databases">
        <title>The genome of Lyophyllum shimeji provides insight into the initial evolution of ectomycorrhizal fungal genome.</title>
        <authorList>
            <person name="Kobayashi Y."/>
            <person name="Shibata T."/>
            <person name="Hirakawa H."/>
            <person name="Shigenobu S."/>
            <person name="Nishiyama T."/>
            <person name="Yamada A."/>
            <person name="Hasebe M."/>
            <person name="Kawaguchi M."/>
        </authorList>
    </citation>
    <scope>NUCLEOTIDE SEQUENCE</scope>
    <source>
        <strain evidence="3">AT787</strain>
    </source>
</reference>
<evidence type="ECO:0000313" key="3">
    <source>
        <dbReference type="EMBL" id="GLB38255.1"/>
    </source>
</evidence>
<dbReference type="EMBL" id="BRPK01000005">
    <property type="protein sequence ID" value="GLB38255.1"/>
    <property type="molecule type" value="Genomic_DNA"/>
</dbReference>
<dbReference type="SMART" id="SM00959">
    <property type="entry name" value="Rho_N"/>
    <property type="match status" value="1"/>
</dbReference>